<dbReference type="STRING" id="169760.PSTEL_22075"/>
<dbReference type="RefSeq" id="WP_038698431.1">
    <property type="nucleotide sequence ID" value="NZ_CP009286.1"/>
</dbReference>
<keyword evidence="1" id="KW-0732">Signal</keyword>
<evidence type="ECO:0000313" key="2">
    <source>
        <dbReference type="EMBL" id="AIQ65404.1"/>
    </source>
</evidence>
<proteinExistence type="predicted"/>
<evidence type="ECO:0000313" key="3">
    <source>
        <dbReference type="Proteomes" id="UP000029507"/>
    </source>
</evidence>
<feature type="signal peptide" evidence="1">
    <location>
        <begin position="1"/>
        <end position="21"/>
    </location>
</feature>
<keyword evidence="3" id="KW-1185">Reference proteome</keyword>
<evidence type="ECO:0008006" key="4">
    <source>
        <dbReference type="Google" id="ProtNLM"/>
    </source>
</evidence>
<organism evidence="2 3">
    <name type="scientific">Paenibacillus stellifer</name>
    <dbReference type="NCBI Taxonomy" id="169760"/>
    <lineage>
        <taxon>Bacteria</taxon>
        <taxon>Bacillati</taxon>
        <taxon>Bacillota</taxon>
        <taxon>Bacilli</taxon>
        <taxon>Bacillales</taxon>
        <taxon>Paenibacillaceae</taxon>
        <taxon>Paenibacillus</taxon>
    </lineage>
</organism>
<accession>A0A089N9G8</accession>
<dbReference type="Proteomes" id="UP000029507">
    <property type="component" value="Chromosome"/>
</dbReference>
<dbReference type="KEGG" id="pste:PSTEL_22075"/>
<protein>
    <recommendedName>
        <fullName evidence="4">Lipoprotein</fullName>
    </recommendedName>
</protein>
<feature type="chain" id="PRO_5039143153" description="Lipoprotein" evidence="1">
    <location>
        <begin position="22"/>
        <end position="173"/>
    </location>
</feature>
<dbReference type="EMBL" id="CP009286">
    <property type="protein sequence ID" value="AIQ65404.1"/>
    <property type="molecule type" value="Genomic_DNA"/>
</dbReference>
<evidence type="ECO:0000256" key="1">
    <source>
        <dbReference type="SAM" id="SignalP"/>
    </source>
</evidence>
<sequence>MKKICIFLLAAGLALSGCSSDSVDTPRYEGKRLVIGVIGNPPKVREAAYTVKWKEVTFTSLQNSRDKSEIDAVIITEDHLAEADSPEYAKLYQEGGIPFFFIGSKKSYIPFVHEDLAYQDVPDLSADMYATGYYQTGDKGKYWGYGLYNDKLNDANIKDVYSRIFTTIASLNL</sequence>
<dbReference type="AlphaFoldDB" id="A0A089N9G8"/>
<reference evidence="2 3" key="1">
    <citation type="submission" date="2014-08" db="EMBL/GenBank/DDBJ databases">
        <title>Comparative genomics of the Paenibacillus odorifer group.</title>
        <authorList>
            <person name="den Bakker H.C."/>
            <person name="Tsai Y.-C."/>
            <person name="Martin N."/>
            <person name="Korlach J."/>
            <person name="Wiedmann M."/>
        </authorList>
    </citation>
    <scope>NUCLEOTIDE SEQUENCE [LARGE SCALE GENOMIC DNA]</scope>
    <source>
        <strain evidence="2 3">DSM 14472</strain>
    </source>
</reference>
<gene>
    <name evidence="2" type="ORF">PSTEL_22075</name>
</gene>
<name>A0A089N9G8_9BACL</name>
<dbReference type="OrthoDB" id="2454533at2"/>
<dbReference type="PROSITE" id="PS51257">
    <property type="entry name" value="PROKAR_LIPOPROTEIN"/>
    <property type="match status" value="1"/>
</dbReference>
<dbReference type="HOGENOM" id="CLU_130813_0_0_9"/>